<keyword evidence="2" id="KW-1185">Reference proteome</keyword>
<name>A0A182QZ92_9DIPT</name>
<evidence type="ECO:0000313" key="2">
    <source>
        <dbReference type="Proteomes" id="UP000075886"/>
    </source>
</evidence>
<dbReference type="VEuPathDB" id="VectorBase:AFAF019843"/>
<dbReference type="Proteomes" id="UP000075886">
    <property type="component" value="Unassembled WGS sequence"/>
</dbReference>
<proteinExistence type="predicted"/>
<reference evidence="1" key="2">
    <citation type="submission" date="2020-05" db="UniProtKB">
        <authorList>
            <consortium name="EnsemblMetazoa"/>
        </authorList>
    </citation>
    <scope>IDENTIFICATION</scope>
    <source>
        <strain evidence="1">FAR1</strain>
    </source>
</reference>
<accession>A0A182QZ92</accession>
<reference evidence="2" key="1">
    <citation type="submission" date="2014-01" db="EMBL/GenBank/DDBJ databases">
        <title>The Genome Sequence of Anopheles farauti FAR1 (V2).</title>
        <authorList>
            <consortium name="The Broad Institute Genomics Platform"/>
            <person name="Neafsey D.E."/>
            <person name="Besansky N."/>
            <person name="Howell P."/>
            <person name="Walton C."/>
            <person name="Young S.K."/>
            <person name="Zeng Q."/>
            <person name="Gargeya S."/>
            <person name="Fitzgerald M."/>
            <person name="Haas B."/>
            <person name="Abouelleil A."/>
            <person name="Allen A.W."/>
            <person name="Alvarado L."/>
            <person name="Arachchi H.M."/>
            <person name="Berlin A.M."/>
            <person name="Chapman S.B."/>
            <person name="Gainer-Dewar J."/>
            <person name="Goldberg J."/>
            <person name="Griggs A."/>
            <person name="Gujja S."/>
            <person name="Hansen M."/>
            <person name="Howarth C."/>
            <person name="Imamovic A."/>
            <person name="Ireland A."/>
            <person name="Larimer J."/>
            <person name="McCowan C."/>
            <person name="Murphy C."/>
            <person name="Pearson M."/>
            <person name="Poon T.W."/>
            <person name="Priest M."/>
            <person name="Roberts A."/>
            <person name="Saif S."/>
            <person name="Shea T."/>
            <person name="Sisk P."/>
            <person name="Sykes S."/>
            <person name="Wortman J."/>
            <person name="Nusbaum C."/>
            <person name="Birren B."/>
        </authorList>
    </citation>
    <scope>NUCLEOTIDE SEQUENCE [LARGE SCALE GENOMIC DNA]</scope>
    <source>
        <strain evidence="2">FAR1</strain>
    </source>
</reference>
<evidence type="ECO:0000313" key="1">
    <source>
        <dbReference type="EnsemblMetazoa" id="AFAF019843-PA"/>
    </source>
</evidence>
<dbReference type="EnsemblMetazoa" id="AFAF019843-RA">
    <property type="protein sequence ID" value="AFAF019843-PA"/>
    <property type="gene ID" value="AFAF019843"/>
</dbReference>
<organism evidence="1 2">
    <name type="scientific">Anopheles farauti</name>
    <dbReference type="NCBI Taxonomy" id="69004"/>
    <lineage>
        <taxon>Eukaryota</taxon>
        <taxon>Metazoa</taxon>
        <taxon>Ecdysozoa</taxon>
        <taxon>Arthropoda</taxon>
        <taxon>Hexapoda</taxon>
        <taxon>Insecta</taxon>
        <taxon>Pterygota</taxon>
        <taxon>Neoptera</taxon>
        <taxon>Endopterygota</taxon>
        <taxon>Diptera</taxon>
        <taxon>Nematocera</taxon>
        <taxon>Culicoidea</taxon>
        <taxon>Culicidae</taxon>
        <taxon>Anophelinae</taxon>
        <taxon>Anopheles</taxon>
    </lineage>
</organism>
<dbReference type="AlphaFoldDB" id="A0A182QZ92"/>
<protein>
    <submittedName>
        <fullName evidence="1">Uncharacterized protein</fullName>
    </submittedName>
</protein>
<dbReference type="EMBL" id="AXCN02001809">
    <property type="status" value="NOT_ANNOTATED_CDS"/>
    <property type="molecule type" value="Genomic_DNA"/>
</dbReference>
<sequence length="164" mass="17489">MVLMVEDNFLEPETESGKKGKFCFGPSSAPKRRCLYVVLSRRFETSSGASAPFGSSVVPDCCRFGLCLVLDHFFDFPPAGLPVCEASAVGEVAAVDADADGVDAFASLQAFNVLGRCSDRLQWGVRRMRMLISVSSVDGVALGRSAALPTRGTACNGEEIKQKT</sequence>